<dbReference type="AlphaFoldDB" id="A0A517N5W9"/>
<protein>
    <recommendedName>
        <fullName evidence="2">L-glutamate gamma-semialdehyde dehydrogenase</fullName>
        <ecNumber evidence="2">1.2.1.88</ecNumber>
    </recommendedName>
</protein>
<evidence type="ECO:0000256" key="3">
    <source>
        <dbReference type="ARBA" id="ARBA00023002"/>
    </source>
</evidence>
<dbReference type="GO" id="GO:0010133">
    <property type="term" value="P:L-proline catabolic process to L-glutamate"/>
    <property type="evidence" value="ECO:0007669"/>
    <property type="project" value="InterPro"/>
</dbReference>
<dbReference type="InterPro" id="IPR015590">
    <property type="entry name" value="Aldehyde_DH_dom"/>
</dbReference>
<accession>A0A517N5W9</accession>
<dbReference type="KEGG" id="rlc:K227x_09170"/>
<reference evidence="12 13" key="1">
    <citation type="submission" date="2019-02" db="EMBL/GenBank/DDBJ databases">
        <title>Deep-cultivation of Planctomycetes and their phenomic and genomic characterization uncovers novel biology.</title>
        <authorList>
            <person name="Wiegand S."/>
            <person name="Jogler M."/>
            <person name="Boedeker C."/>
            <person name="Pinto D."/>
            <person name="Vollmers J."/>
            <person name="Rivas-Marin E."/>
            <person name="Kohn T."/>
            <person name="Peeters S.H."/>
            <person name="Heuer A."/>
            <person name="Rast P."/>
            <person name="Oberbeckmann S."/>
            <person name="Bunk B."/>
            <person name="Jeske O."/>
            <person name="Meyerdierks A."/>
            <person name="Storesund J.E."/>
            <person name="Kallscheuer N."/>
            <person name="Luecker S."/>
            <person name="Lage O.M."/>
            <person name="Pohl T."/>
            <person name="Merkel B.J."/>
            <person name="Hornburger P."/>
            <person name="Mueller R.-W."/>
            <person name="Bruemmer F."/>
            <person name="Labrenz M."/>
            <person name="Spormann A.M."/>
            <person name="Op den Camp H."/>
            <person name="Overmann J."/>
            <person name="Amann R."/>
            <person name="Jetten M.S.M."/>
            <person name="Mascher T."/>
            <person name="Medema M.H."/>
            <person name="Devos D.P."/>
            <person name="Kaster A.-K."/>
            <person name="Ovreas L."/>
            <person name="Rohde M."/>
            <person name="Galperin M.Y."/>
            <person name="Jogler C."/>
        </authorList>
    </citation>
    <scope>NUCLEOTIDE SEQUENCE [LARGE SCALE GENOMIC DNA]</scope>
    <source>
        <strain evidence="12 13">K22_7</strain>
    </source>
</reference>
<dbReference type="InterPro" id="IPR029510">
    <property type="entry name" value="Ald_DH_CS_GLU"/>
</dbReference>
<dbReference type="RefSeq" id="WP_145168226.1">
    <property type="nucleotide sequence ID" value="NZ_CP036525.1"/>
</dbReference>
<dbReference type="PANTHER" id="PTHR42862">
    <property type="entry name" value="DELTA-1-PYRROLINE-5-CARBOXYLATE DEHYDROGENASE 1, ISOFORM A-RELATED"/>
    <property type="match status" value="1"/>
</dbReference>
<proteinExistence type="inferred from homology"/>
<comment type="pathway">
    <text evidence="1">Amino-acid degradation; L-proline degradation into L-glutamate; L-glutamate from L-proline: step 2/2.</text>
</comment>
<gene>
    <name evidence="12" type="primary">putA</name>
    <name evidence="12" type="ORF">K227x_09170</name>
</gene>
<evidence type="ECO:0000256" key="8">
    <source>
        <dbReference type="RuleBase" id="RU003345"/>
    </source>
</evidence>
<feature type="domain" description="Proline dehydrogenase" evidence="11">
    <location>
        <begin position="149"/>
        <end position="446"/>
    </location>
</feature>
<feature type="active site" evidence="6">
    <location>
        <position position="802"/>
    </location>
</feature>
<evidence type="ECO:0000256" key="1">
    <source>
        <dbReference type="ARBA" id="ARBA00004786"/>
    </source>
</evidence>
<keyword evidence="3 8" id="KW-0560">Oxidoreductase</keyword>
<dbReference type="EC" id="1.2.1.88" evidence="2"/>
<evidence type="ECO:0000259" key="10">
    <source>
        <dbReference type="Pfam" id="PF00171"/>
    </source>
</evidence>
<dbReference type="InterPro" id="IPR016163">
    <property type="entry name" value="Ald_DH_C"/>
</dbReference>
<feature type="domain" description="Aldehyde dehydrogenase" evidence="10">
    <location>
        <begin position="551"/>
        <end position="992"/>
    </location>
</feature>
<evidence type="ECO:0000256" key="9">
    <source>
        <dbReference type="SAM" id="MobiDB-lite"/>
    </source>
</evidence>
<organism evidence="12 13">
    <name type="scientific">Rubripirellula lacrimiformis</name>
    <dbReference type="NCBI Taxonomy" id="1930273"/>
    <lineage>
        <taxon>Bacteria</taxon>
        <taxon>Pseudomonadati</taxon>
        <taxon>Planctomycetota</taxon>
        <taxon>Planctomycetia</taxon>
        <taxon>Pirellulales</taxon>
        <taxon>Pirellulaceae</taxon>
        <taxon>Rubripirellula</taxon>
    </lineage>
</organism>
<dbReference type="SUPFAM" id="SSF51730">
    <property type="entry name" value="FAD-linked oxidoreductase"/>
    <property type="match status" value="1"/>
</dbReference>
<feature type="region of interest" description="Disordered" evidence="9">
    <location>
        <begin position="1"/>
        <end position="24"/>
    </location>
</feature>
<dbReference type="GO" id="GO:0009898">
    <property type="term" value="C:cytoplasmic side of plasma membrane"/>
    <property type="evidence" value="ECO:0007669"/>
    <property type="project" value="TreeGrafter"/>
</dbReference>
<dbReference type="InterPro" id="IPR029041">
    <property type="entry name" value="FAD-linked_oxidoreductase-like"/>
</dbReference>
<keyword evidence="4" id="KW-0520">NAD</keyword>
<dbReference type="InterPro" id="IPR016162">
    <property type="entry name" value="Ald_DH_N"/>
</dbReference>
<dbReference type="GO" id="GO:0003700">
    <property type="term" value="F:DNA-binding transcription factor activity"/>
    <property type="evidence" value="ECO:0007669"/>
    <property type="project" value="InterPro"/>
</dbReference>
<feature type="active site" evidence="6 7">
    <location>
        <position position="768"/>
    </location>
</feature>
<evidence type="ECO:0000313" key="13">
    <source>
        <dbReference type="Proteomes" id="UP000318538"/>
    </source>
</evidence>
<dbReference type="PROSITE" id="PS00687">
    <property type="entry name" value="ALDEHYDE_DEHYDR_GLU"/>
    <property type="match status" value="1"/>
</dbReference>
<evidence type="ECO:0000256" key="7">
    <source>
        <dbReference type="PROSITE-ProRule" id="PRU10007"/>
    </source>
</evidence>
<dbReference type="OrthoDB" id="4503395at2"/>
<dbReference type="PIRSF" id="PIRSF000197">
    <property type="entry name" value="Bifunct_PutA"/>
    <property type="match status" value="1"/>
</dbReference>
<evidence type="ECO:0000256" key="6">
    <source>
        <dbReference type="PIRSR" id="PIRSR000197-1"/>
    </source>
</evidence>
<dbReference type="SUPFAM" id="SSF53720">
    <property type="entry name" value="ALDH-like"/>
    <property type="match status" value="1"/>
</dbReference>
<dbReference type="Proteomes" id="UP000318538">
    <property type="component" value="Chromosome"/>
</dbReference>
<dbReference type="InterPro" id="IPR050485">
    <property type="entry name" value="Proline_metab_enzyme"/>
</dbReference>
<name>A0A517N5W9_9BACT</name>
<keyword evidence="13" id="KW-1185">Reference proteome</keyword>
<dbReference type="InterPro" id="IPR025703">
    <property type="entry name" value="Bifunct_PutA"/>
</dbReference>
<evidence type="ECO:0000256" key="2">
    <source>
        <dbReference type="ARBA" id="ARBA00012884"/>
    </source>
</evidence>
<dbReference type="InterPro" id="IPR002872">
    <property type="entry name" value="Proline_DH_dom"/>
</dbReference>
<dbReference type="PANTHER" id="PTHR42862:SF1">
    <property type="entry name" value="DELTA-1-PYRROLINE-5-CARBOXYLATE DEHYDROGENASE 2, ISOFORM A-RELATED"/>
    <property type="match status" value="1"/>
</dbReference>
<dbReference type="EMBL" id="CP036525">
    <property type="protein sequence ID" value="QDT02539.1"/>
    <property type="molecule type" value="Genomic_DNA"/>
</dbReference>
<sequence>MLLNDGDGGQIDANRDADDGSDRSDVDRAIQLAADLLERAAELQTPQERRQQAELDRMVKHQTDKATMVEMTDQAFRTYSPARVADQLTHLLDVQGIPRFFSPVEQAMLRGFQSFGEYLPGVAVPLVKEKMRRETANVILPAEPELLTQHLRNRQSHGVGMNVNLLGEAVLGEDEVRNRMRRYTEALRLDDVRCMSVKISTMDSQVSSLARQHTIDKVSDRLETLYRTADREIDPSTGNSKFIYLDMEEYRDLYLTADVLCQTLDRPGLEQTRAGIALQAYVPDSYPVMQRLIEWSTKRVADGCTGLTIRLVKGANLEMERVESSIGGHRQSPYMSKVETDANYKRMLRDLVAAARSGIVHIGLASHNLFDVALGLIWAGDLVHTDAIQIEMLEGMANHQRRAIGDHVENLLLYAPACRQDEFLNAIGYLIRRLDENTGPQNFLRHSYRLKPGSPEFKRLADDFRQSYAMIDSVSSAPRRNVERKDAPEQPPVAEHWSLYVNEPDTDWSVPANSVWAEQTLQKWKDQCGDQATVVPLWVGDQQVTPEPDQMRESTDPSRPGCVVCRYPMASLDQVQQAVSIAASDSNPWKDTSLEHRHEVLRGAAQRMRQRRGDMIGAMVAEGGKTIPEADPEISEAIDFCEFYPLTVNHWAQQAGVDICSRGVVAVITPWNFPLAIPAGGIAAALACGNTVILKPASETVWVAAMVCDAFWDAGVPRDALQMLPCEDEVAESGLVKDGRVETVILTGGTSTAKRMLAVRPDLHLLAETGGKNATIVTAMADRDLAVKHVVQSAFGHAGQKCSATSLLLLEQEVFDDPKFQSLLADAVESLPVGSAWDLETKMGPLIAPPGKTLTRGMKTLEDDETWLVAPEHIVGQPNLYRPGVKWNVAPGSFSHLTELFGPVLGVMPFSRLEEAIEIVRSTGYGLTSGLESLDDREIELWKQSIHAGNLYINRSTTGAIVLRQPFGGVGLSAYGPGVKAGGPHYVLALMRITDSGQTTPSTDSVSTTVAPSTLGSKPTDALTRWVGELSGTGIDDELRRSLMQMVDECSRAMQVEFSGSHDTVRLLGQDNLRRYLSVKGLTIRVEAGDSQSDLLSAVIAAVSVQTPVTLSIDPKVPDEWIEWLDAAADAVPGLVDPIDETDSDLADRIAAGDVTRLRRLTPSVPGSGSLAACCEHFVTVISEPVLSCAAIECLRYLDEQSISHDYHRYGNLGRRANQQRRPVE</sequence>
<evidence type="ECO:0000256" key="5">
    <source>
        <dbReference type="ARBA" id="ARBA00048142"/>
    </source>
</evidence>
<dbReference type="Gene3D" id="3.40.309.10">
    <property type="entry name" value="Aldehyde Dehydrogenase, Chain A, domain 2"/>
    <property type="match status" value="1"/>
</dbReference>
<comment type="catalytic activity">
    <reaction evidence="5">
        <text>L-glutamate 5-semialdehyde + NAD(+) + H2O = L-glutamate + NADH + 2 H(+)</text>
        <dbReference type="Rhea" id="RHEA:30235"/>
        <dbReference type="ChEBI" id="CHEBI:15377"/>
        <dbReference type="ChEBI" id="CHEBI:15378"/>
        <dbReference type="ChEBI" id="CHEBI:29985"/>
        <dbReference type="ChEBI" id="CHEBI:57540"/>
        <dbReference type="ChEBI" id="CHEBI:57945"/>
        <dbReference type="ChEBI" id="CHEBI:58066"/>
        <dbReference type="EC" id="1.2.1.88"/>
    </reaction>
</comment>
<dbReference type="GO" id="GO:0004657">
    <property type="term" value="F:proline dehydrogenase activity"/>
    <property type="evidence" value="ECO:0007669"/>
    <property type="project" value="InterPro"/>
</dbReference>
<dbReference type="Pfam" id="PF01619">
    <property type="entry name" value="Pro_dh"/>
    <property type="match status" value="1"/>
</dbReference>
<dbReference type="GO" id="GO:0003842">
    <property type="term" value="F:L-glutamate gamma-semialdehyde dehydrogenase activity"/>
    <property type="evidence" value="ECO:0007669"/>
    <property type="project" value="UniProtKB-EC"/>
</dbReference>
<dbReference type="InterPro" id="IPR016160">
    <property type="entry name" value="Ald_DH_CS_CYS"/>
</dbReference>
<dbReference type="Gene3D" id="3.40.605.10">
    <property type="entry name" value="Aldehyde Dehydrogenase, Chain A, domain 1"/>
    <property type="match status" value="1"/>
</dbReference>
<feature type="compositionally biased region" description="Basic and acidic residues" evidence="9">
    <location>
        <begin position="13"/>
        <end position="24"/>
    </location>
</feature>
<evidence type="ECO:0000313" key="12">
    <source>
        <dbReference type="EMBL" id="QDT02539.1"/>
    </source>
</evidence>
<comment type="similarity">
    <text evidence="8">Belongs to the aldehyde dehydrogenase family.</text>
</comment>
<dbReference type="Pfam" id="PF00171">
    <property type="entry name" value="Aldedh"/>
    <property type="match status" value="1"/>
</dbReference>
<dbReference type="Gene3D" id="3.20.20.220">
    <property type="match status" value="1"/>
</dbReference>
<dbReference type="PROSITE" id="PS00070">
    <property type="entry name" value="ALDEHYDE_DEHYDR_CYS"/>
    <property type="match status" value="1"/>
</dbReference>
<dbReference type="FunFam" id="3.40.309.10:FF:000005">
    <property type="entry name" value="1-pyrroline-5-carboxylate dehydrogenase 1"/>
    <property type="match status" value="1"/>
</dbReference>
<evidence type="ECO:0000259" key="11">
    <source>
        <dbReference type="Pfam" id="PF01619"/>
    </source>
</evidence>
<dbReference type="InterPro" id="IPR016161">
    <property type="entry name" value="Ald_DH/histidinol_DH"/>
</dbReference>
<evidence type="ECO:0000256" key="4">
    <source>
        <dbReference type="ARBA" id="ARBA00023027"/>
    </source>
</evidence>